<dbReference type="InterPro" id="IPR009839">
    <property type="entry name" value="SseB_N"/>
</dbReference>
<dbReference type="RefSeq" id="WP_386805275.1">
    <property type="nucleotide sequence ID" value="NZ_JBHTMU010000033.1"/>
</dbReference>
<dbReference type="Proteomes" id="UP001597135">
    <property type="component" value="Unassembled WGS sequence"/>
</dbReference>
<sequence>MTEETALDRAFTEMEAGDDAARLRFYAALADSELFLLLAREAEGETLEPELFDLGDARFVLVFDREDRLSGFTGRPSPYAALPGRVVAQMLAGQGIGLGLNLEDAPSATLLPPEAMGWLVETLDHGPTEAALAAAELSAPGTLPETLLTALDARL</sequence>
<gene>
    <name evidence="2" type="ORF">ACFQ4E_15930</name>
</gene>
<reference evidence="3" key="1">
    <citation type="journal article" date="2019" name="Int. J. Syst. Evol. Microbiol.">
        <title>The Global Catalogue of Microorganisms (GCM) 10K type strain sequencing project: providing services to taxonomists for standard genome sequencing and annotation.</title>
        <authorList>
            <consortium name="The Broad Institute Genomics Platform"/>
            <consortium name="The Broad Institute Genome Sequencing Center for Infectious Disease"/>
            <person name="Wu L."/>
            <person name="Ma J."/>
        </authorList>
    </citation>
    <scope>NUCLEOTIDE SEQUENCE [LARGE SCALE GENOMIC DNA]</scope>
    <source>
        <strain evidence="3">CCUG 62953</strain>
    </source>
</reference>
<dbReference type="Pfam" id="PF07179">
    <property type="entry name" value="SseB"/>
    <property type="match status" value="1"/>
</dbReference>
<evidence type="ECO:0000313" key="3">
    <source>
        <dbReference type="Proteomes" id="UP001597135"/>
    </source>
</evidence>
<evidence type="ECO:0000313" key="2">
    <source>
        <dbReference type="EMBL" id="MFD1343918.1"/>
    </source>
</evidence>
<feature type="domain" description="SseB protein N-terminal" evidence="1">
    <location>
        <begin position="7"/>
        <end position="113"/>
    </location>
</feature>
<evidence type="ECO:0000259" key="1">
    <source>
        <dbReference type="Pfam" id="PF07179"/>
    </source>
</evidence>
<feature type="non-terminal residue" evidence="2">
    <location>
        <position position="155"/>
    </location>
</feature>
<protein>
    <submittedName>
        <fullName evidence="2">SseB family protein</fullName>
    </submittedName>
</protein>
<keyword evidence="3" id="KW-1185">Reference proteome</keyword>
<name>A0ABW3ZLQ5_9RHOB</name>
<comment type="caution">
    <text evidence="2">The sequence shown here is derived from an EMBL/GenBank/DDBJ whole genome shotgun (WGS) entry which is preliminary data.</text>
</comment>
<organism evidence="2 3">
    <name type="scientific">Litorisediminicola beolgyonensis</name>
    <dbReference type="NCBI Taxonomy" id="1173614"/>
    <lineage>
        <taxon>Bacteria</taxon>
        <taxon>Pseudomonadati</taxon>
        <taxon>Pseudomonadota</taxon>
        <taxon>Alphaproteobacteria</taxon>
        <taxon>Rhodobacterales</taxon>
        <taxon>Paracoccaceae</taxon>
        <taxon>Litorisediminicola</taxon>
    </lineage>
</organism>
<accession>A0ABW3ZLQ5</accession>
<dbReference type="EMBL" id="JBHTMU010000033">
    <property type="protein sequence ID" value="MFD1343918.1"/>
    <property type="molecule type" value="Genomic_DNA"/>
</dbReference>
<proteinExistence type="predicted"/>